<evidence type="ECO:0000313" key="2">
    <source>
        <dbReference type="Proteomes" id="UP000582231"/>
    </source>
</evidence>
<dbReference type="AlphaFoldDB" id="A0A852RXP5"/>
<gene>
    <name evidence="1" type="ORF">BJ958_004170</name>
</gene>
<proteinExistence type="predicted"/>
<sequence>MDDAGQADELDERERIELGAVTPGGVEYRVVVAMRGIPFRPIVLVNPLSLLVELAHSGVARLLTARMPIRKVGVFEVRRDALGRRVHLSWVPSLDEALVLAAEICDEVAAGEPRWGDPAA</sequence>
<name>A0A852RXP5_9ACTN</name>
<evidence type="ECO:0000313" key="1">
    <source>
        <dbReference type="EMBL" id="NYD32624.1"/>
    </source>
</evidence>
<accession>A0A852RXP5</accession>
<protein>
    <submittedName>
        <fullName evidence="1">Uncharacterized protein</fullName>
    </submittedName>
</protein>
<organism evidence="1 2">
    <name type="scientific">Nocardioides kongjuensis</name>
    <dbReference type="NCBI Taxonomy" id="349522"/>
    <lineage>
        <taxon>Bacteria</taxon>
        <taxon>Bacillati</taxon>
        <taxon>Actinomycetota</taxon>
        <taxon>Actinomycetes</taxon>
        <taxon>Propionibacteriales</taxon>
        <taxon>Nocardioidaceae</taxon>
        <taxon>Nocardioides</taxon>
    </lineage>
</organism>
<dbReference type="EMBL" id="JACCBF010000001">
    <property type="protein sequence ID" value="NYD32624.1"/>
    <property type="molecule type" value="Genomic_DNA"/>
</dbReference>
<dbReference type="Proteomes" id="UP000582231">
    <property type="component" value="Unassembled WGS sequence"/>
</dbReference>
<keyword evidence="2" id="KW-1185">Reference proteome</keyword>
<reference evidence="1 2" key="1">
    <citation type="submission" date="2020-07" db="EMBL/GenBank/DDBJ databases">
        <title>Sequencing the genomes of 1000 actinobacteria strains.</title>
        <authorList>
            <person name="Klenk H.-P."/>
        </authorList>
    </citation>
    <scope>NUCLEOTIDE SEQUENCE [LARGE SCALE GENOMIC DNA]</scope>
    <source>
        <strain evidence="1 2">DSM 19082</strain>
    </source>
</reference>
<comment type="caution">
    <text evidence="1">The sequence shown here is derived from an EMBL/GenBank/DDBJ whole genome shotgun (WGS) entry which is preliminary data.</text>
</comment>
<dbReference type="RefSeq" id="WP_179728774.1">
    <property type="nucleotide sequence ID" value="NZ_BAABEF010000001.1"/>
</dbReference>